<reference evidence="2" key="1">
    <citation type="submission" date="2012-11" db="EMBL/GenBank/DDBJ databases">
        <authorList>
            <person name="Lucero-Rivera Y.E."/>
            <person name="Tovar-Ramirez D."/>
        </authorList>
    </citation>
    <scope>NUCLEOTIDE SEQUENCE</scope>
    <source>
        <tissue evidence="2">Salivary gland</tissue>
    </source>
</reference>
<evidence type="ECO:0000256" key="1">
    <source>
        <dbReference type="SAM" id="SignalP"/>
    </source>
</evidence>
<reference evidence="2" key="2">
    <citation type="journal article" date="2015" name="J. Proteomics">
        <title>Sexual differences in the sialomes of the zebra tick, Rhipicephalus pulchellus.</title>
        <authorList>
            <person name="Tan A.W."/>
            <person name="Francischetti I.M."/>
            <person name="Slovak M."/>
            <person name="Kini R.M."/>
            <person name="Ribeiro J.M."/>
        </authorList>
    </citation>
    <scope>NUCLEOTIDE SEQUENCE</scope>
    <source>
        <tissue evidence="2">Salivary gland</tissue>
    </source>
</reference>
<proteinExistence type="evidence at transcript level"/>
<feature type="chain" id="PRO_5013334205" evidence="1">
    <location>
        <begin position="16"/>
        <end position="406"/>
    </location>
</feature>
<dbReference type="InterPro" id="IPR038602">
    <property type="entry name" value="Mite_allergen_7_sf"/>
</dbReference>
<dbReference type="EMBL" id="GACK01009091">
    <property type="protein sequence ID" value="JAA55943.1"/>
    <property type="molecule type" value="mRNA"/>
</dbReference>
<dbReference type="Gene3D" id="3.15.10.50">
    <property type="match status" value="2"/>
</dbReference>
<sequence length="406" mass="45225">MKAAIFIVAIVTCNAQDIVNQVTCANGQGPTDGDLLLDKAITKYVMSQRFKAMSIPDFNYTVRVAMWNYNMEFYNGTILGLTAAERLGTNYIEAERNKSMRIRVAVKLEGLNISMAARTKRFLGYTYIEADIFAPAITFVAEIQEANNTLMLQRMEMNNTEQLQVHFRFLSPILRILNSVKTLQRYISNKINERLEASLYFAVDEAVQALARRRAELQCTDCTTFDVVARNALDMFKLDPSPLPALTMDTFARLARVKVTNGTVEGLSRLRQSGDVVARVNECGVYTYADVTVRNLTVTLLVTVRTFMADFTAEVKTRISAKVIIEVVEQNATLLLKNVVVNATDQVHTTVTPIGVVSSFAAFLLPPKFIAEITRRELQPLTSSTIQGALDALHGFAHGNDQVKAQ</sequence>
<keyword evidence="1" id="KW-0732">Signal</keyword>
<accession>L7LYI2</accession>
<feature type="signal peptide" evidence="1">
    <location>
        <begin position="1"/>
        <end position="15"/>
    </location>
</feature>
<evidence type="ECO:0000313" key="2">
    <source>
        <dbReference type="EMBL" id="JAA55943.1"/>
    </source>
</evidence>
<dbReference type="Pfam" id="PF16984">
    <property type="entry name" value="Grp7_allergen"/>
    <property type="match status" value="1"/>
</dbReference>
<protein>
    <submittedName>
        <fullName evidence="2">Putative metastriate rhipicephalus family xv</fullName>
    </submittedName>
</protein>
<dbReference type="InterPro" id="IPR020234">
    <property type="entry name" value="Mite_allergen_group-7"/>
</dbReference>
<organism evidence="2">
    <name type="scientific">Rhipicephalus pulchellus</name>
    <name type="common">Yellow backed tick</name>
    <name type="synonym">Dermacentor pulchellus</name>
    <dbReference type="NCBI Taxonomy" id="72859"/>
    <lineage>
        <taxon>Eukaryota</taxon>
        <taxon>Metazoa</taxon>
        <taxon>Ecdysozoa</taxon>
        <taxon>Arthropoda</taxon>
        <taxon>Chelicerata</taxon>
        <taxon>Arachnida</taxon>
        <taxon>Acari</taxon>
        <taxon>Parasitiformes</taxon>
        <taxon>Ixodida</taxon>
        <taxon>Ixodoidea</taxon>
        <taxon>Ixodidae</taxon>
        <taxon>Rhipicephalinae</taxon>
        <taxon>Rhipicephalus</taxon>
        <taxon>Rhipicephalus</taxon>
    </lineage>
</organism>
<dbReference type="AlphaFoldDB" id="L7LYI2"/>
<name>L7LYI2_RHIPC</name>